<accession>A0A1G8YKP0</accession>
<dbReference type="PROSITE" id="PS51318">
    <property type="entry name" value="TAT"/>
    <property type="match status" value="1"/>
</dbReference>
<dbReference type="Gene3D" id="3.40.50.880">
    <property type="match status" value="1"/>
</dbReference>
<protein>
    <recommendedName>
        <fullName evidence="5">Tat (Twin-arginine translocation) pathway signal sequence</fullName>
    </recommendedName>
</protein>
<sequence>MERRTFLRASALSAGLTAAGVPAVSAAAPLRVQILLYEGVEELDSIAPFDVLSIAATMGGAIQTTLVSITKPTTVTASRGLRMEAPRGWSPARASLSEVDRSRHGRRARDPGCVRSGQSAGACWHQCLSAVLAAALEQEDAADDSHREHDIRVASGSSSDCDLCPSNWSDGGRRSSLMSSGHVRIGIPISAA</sequence>
<feature type="region of interest" description="Disordered" evidence="1">
    <location>
        <begin position="87"/>
        <end position="114"/>
    </location>
</feature>
<evidence type="ECO:0008006" key="5">
    <source>
        <dbReference type="Google" id="ProtNLM"/>
    </source>
</evidence>
<feature type="compositionally biased region" description="Basic and acidic residues" evidence="1">
    <location>
        <begin position="98"/>
        <end position="112"/>
    </location>
</feature>
<dbReference type="InterPro" id="IPR006311">
    <property type="entry name" value="TAT_signal"/>
</dbReference>
<reference evidence="4" key="1">
    <citation type="submission" date="2016-10" db="EMBL/GenBank/DDBJ databases">
        <authorList>
            <person name="Varghese N."/>
            <person name="Submissions S."/>
        </authorList>
    </citation>
    <scope>NUCLEOTIDE SEQUENCE [LARGE SCALE GENOMIC DNA]</scope>
    <source>
        <strain evidence="4">DSM 44796</strain>
    </source>
</reference>
<evidence type="ECO:0000256" key="1">
    <source>
        <dbReference type="SAM" id="MobiDB-lite"/>
    </source>
</evidence>
<name>A0A1G8YKP0_9PSEU</name>
<dbReference type="SUPFAM" id="SSF52317">
    <property type="entry name" value="Class I glutamine amidotransferase-like"/>
    <property type="match status" value="1"/>
</dbReference>
<dbReference type="Proteomes" id="UP000199682">
    <property type="component" value="Unassembled WGS sequence"/>
</dbReference>
<keyword evidence="2" id="KW-0732">Signal</keyword>
<evidence type="ECO:0000256" key="2">
    <source>
        <dbReference type="SAM" id="SignalP"/>
    </source>
</evidence>
<evidence type="ECO:0000313" key="4">
    <source>
        <dbReference type="Proteomes" id="UP000199682"/>
    </source>
</evidence>
<proteinExistence type="predicted"/>
<organism evidence="3 4">
    <name type="scientific">Lentzea albidocapillata subsp. violacea</name>
    <dbReference type="NCBI Taxonomy" id="128104"/>
    <lineage>
        <taxon>Bacteria</taxon>
        <taxon>Bacillati</taxon>
        <taxon>Actinomycetota</taxon>
        <taxon>Actinomycetes</taxon>
        <taxon>Pseudonocardiales</taxon>
        <taxon>Pseudonocardiaceae</taxon>
        <taxon>Lentzea</taxon>
    </lineage>
</organism>
<dbReference type="AlphaFoldDB" id="A0A1G8YKP0"/>
<gene>
    <name evidence="3" type="ORF">SAMN04488074_10461</name>
</gene>
<feature type="signal peptide" evidence="2">
    <location>
        <begin position="1"/>
        <end position="27"/>
    </location>
</feature>
<dbReference type="EMBL" id="FNET01000004">
    <property type="protein sequence ID" value="SDK02650.1"/>
    <property type="molecule type" value="Genomic_DNA"/>
</dbReference>
<feature type="chain" id="PRO_5011649719" description="Tat (Twin-arginine translocation) pathway signal sequence" evidence="2">
    <location>
        <begin position="28"/>
        <end position="192"/>
    </location>
</feature>
<evidence type="ECO:0000313" key="3">
    <source>
        <dbReference type="EMBL" id="SDK02650.1"/>
    </source>
</evidence>
<dbReference type="InterPro" id="IPR029062">
    <property type="entry name" value="Class_I_gatase-like"/>
</dbReference>